<protein>
    <submittedName>
        <fullName evidence="3">ABC transporter substrate-binding protein</fullName>
    </submittedName>
    <submittedName>
        <fullName evidence="4">NitT/TauT family transport system substrate-binding protein</fullName>
    </submittedName>
</protein>
<keyword evidence="6" id="KW-1185">Reference proteome</keyword>
<dbReference type="EMBL" id="JACIDN010000001">
    <property type="protein sequence ID" value="MBB3901072.1"/>
    <property type="molecule type" value="Genomic_DNA"/>
</dbReference>
<reference evidence="4 5" key="3">
    <citation type="submission" date="2020-08" db="EMBL/GenBank/DDBJ databases">
        <title>Genomic Encyclopedia of Type Strains, Phase IV (KMG-IV): sequencing the most valuable type-strain genomes for metagenomic binning, comparative biology and taxonomic classification.</title>
        <authorList>
            <person name="Goeker M."/>
        </authorList>
    </citation>
    <scope>NUCLEOTIDE SEQUENCE [LARGE SCALE GENOMIC DNA]</scope>
    <source>
        <strain evidence="4 5">DSM 24105</strain>
    </source>
</reference>
<dbReference type="InterPro" id="IPR015168">
    <property type="entry name" value="SsuA/THI5"/>
</dbReference>
<dbReference type="RefSeq" id="WP_183501831.1">
    <property type="nucleotide sequence ID" value="NZ_BSPG01000019.1"/>
</dbReference>
<evidence type="ECO:0000313" key="4">
    <source>
        <dbReference type="EMBL" id="MBB3901072.1"/>
    </source>
</evidence>
<evidence type="ECO:0000313" key="6">
    <source>
        <dbReference type="Proteomes" id="UP001156881"/>
    </source>
</evidence>
<organism evidence="4 5">
    <name type="scientific">Methylobacterium brachythecii</name>
    <dbReference type="NCBI Taxonomy" id="1176177"/>
    <lineage>
        <taxon>Bacteria</taxon>
        <taxon>Pseudomonadati</taxon>
        <taxon>Pseudomonadota</taxon>
        <taxon>Alphaproteobacteria</taxon>
        <taxon>Hyphomicrobiales</taxon>
        <taxon>Methylobacteriaceae</taxon>
        <taxon>Methylobacterium</taxon>
    </lineage>
</organism>
<proteinExistence type="predicted"/>
<evidence type="ECO:0000313" key="5">
    <source>
        <dbReference type="Proteomes" id="UP000517759"/>
    </source>
</evidence>
<reference evidence="3" key="1">
    <citation type="journal article" date="2014" name="Int. J. Syst. Evol. Microbiol.">
        <title>Complete genome of a new Firmicutes species belonging to the dominant human colonic microbiota ('Ruminococcus bicirculans') reveals two chromosomes and a selective capacity to utilize plant glucans.</title>
        <authorList>
            <consortium name="NISC Comparative Sequencing Program"/>
            <person name="Wegmann U."/>
            <person name="Louis P."/>
            <person name="Goesmann A."/>
            <person name="Henrissat B."/>
            <person name="Duncan S.H."/>
            <person name="Flint H.J."/>
        </authorList>
    </citation>
    <scope>NUCLEOTIDE SEQUENCE</scope>
    <source>
        <strain evidence="3">NBRC 107710</strain>
    </source>
</reference>
<feature type="signal peptide" evidence="1">
    <location>
        <begin position="1"/>
        <end position="24"/>
    </location>
</feature>
<evidence type="ECO:0000313" key="3">
    <source>
        <dbReference type="EMBL" id="GLS45186.1"/>
    </source>
</evidence>
<dbReference type="Gene3D" id="3.40.190.10">
    <property type="entry name" value="Periplasmic binding protein-like II"/>
    <property type="match status" value="2"/>
</dbReference>
<dbReference type="Pfam" id="PF09084">
    <property type="entry name" value="NMT1"/>
    <property type="match status" value="1"/>
</dbReference>
<reference evidence="6" key="2">
    <citation type="journal article" date="2019" name="Int. J. Syst. Evol. Microbiol.">
        <title>The Global Catalogue of Microorganisms (GCM) 10K type strain sequencing project: providing services to taxonomists for standard genome sequencing and annotation.</title>
        <authorList>
            <consortium name="The Broad Institute Genomics Platform"/>
            <consortium name="The Broad Institute Genome Sequencing Center for Infectious Disease"/>
            <person name="Wu L."/>
            <person name="Ma J."/>
        </authorList>
    </citation>
    <scope>NUCLEOTIDE SEQUENCE [LARGE SCALE GENOMIC DNA]</scope>
    <source>
        <strain evidence="6">NBRC 107710</strain>
    </source>
</reference>
<evidence type="ECO:0000259" key="2">
    <source>
        <dbReference type="Pfam" id="PF09084"/>
    </source>
</evidence>
<feature type="chain" id="PRO_5031065883" evidence="1">
    <location>
        <begin position="25"/>
        <end position="328"/>
    </location>
</feature>
<dbReference type="SUPFAM" id="SSF53850">
    <property type="entry name" value="Periplasmic binding protein-like II"/>
    <property type="match status" value="1"/>
</dbReference>
<accession>A0A7W6F585</accession>
<keyword evidence="1" id="KW-0732">Signal</keyword>
<dbReference type="AlphaFoldDB" id="A0A7W6F585"/>
<dbReference type="Proteomes" id="UP001156881">
    <property type="component" value="Unassembled WGS sequence"/>
</dbReference>
<dbReference type="PANTHER" id="PTHR30024:SF48">
    <property type="entry name" value="ABC TRANSPORTER SUBSTRATE-BINDING PROTEIN"/>
    <property type="match status" value="1"/>
</dbReference>
<dbReference type="PANTHER" id="PTHR30024">
    <property type="entry name" value="ALIPHATIC SULFONATES-BINDING PROTEIN-RELATED"/>
    <property type="match status" value="1"/>
</dbReference>
<name>A0A7W6F585_9HYPH</name>
<dbReference type="Proteomes" id="UP000517759">
    <property type="component" value="Unassembled WGS sequence"/>
</dbReference>
<reference evidence="3" key="4">
    <citation type="submission" date="2023-01" db="EMBL/GenBank/DDBJ databases">
        <title>Draft genome sequence of Methylobacterium brachythecii strain NBRC 107710.</title>
        <authorList>
            <person name="Sun Q."/>
            <person name="Mori K."/>
        </authorList>
    </citation>
    <scope>NUCLEOTIDE SEQUENCE</scope>
    <source>
        <strain evidence="3">NBRC 107710</strain>
    </source>
</reference>
<dbReference type="EMBL" id="BSPG01000019">
    <property type="protein sequence ID" value="GLS45186.1"/>
    <property type="molecule type" value="Genomic_DNA"/>
</dbReference>
<gene>
    <name evidence="3" type="ORF">GCM10007884_31750</name>
    <name evidence="4" type="ORF">GGR33_000552</name>
</gene>
<comment type="caution">
    <text evidence="4">The sequence shown here is derived from an EMBL/GenBank/DDBJ whole genome shotgun (WGS) entry which is preliminary data.</text>
</comment>
<sequence>MLSRRGLLATAALWPLPAILPARAAADVIKLGVLPFGTASWEAAVIKARRLDEANGFTLELVKLAGNDAARIAFQGNQLDTIIGDLIWAARLRSEGRNVKFLPYSTTEGAVMVPGDSPIKGLKDLSGKRLGVAGGALDKSWVLLKAQGRETGDIDLERNAQLAFGAPPLLAQKLETGELDAALLYWQFCARLEAKGFRRLISADDVMRAFGAKGAVSLIGYLFEGETVDQRPEAVKGFARASRTAKDILANEPEAWNAVRPLMAAEDDATFAVLKRDFLAGVPRRTVEAERADGEQIYTTLVRAGGEQLVGTGKTLPPNLYLDATGKG</sequence>
<evidence type="ECO:0000256" key="1">
    <source>
        <dbReference type="SAM" id="SignalP"/>
    </source>
</evidence>
<feature type="domain" description="SsuA/THI5-like" evidence="2">
    <location>
        <begin position="107"/>
        <end position="255"/>
    </location>
</feature>